<dbReference type="Pfam" id="PF03739">
    <property type="entry name" value="LptF_LptG"/>
    <property type="match status" value="1"/>
</dbReference>
<keyword evidence="5" id="KW-0997">Cell inner membrane</keyword>
<feature type="transmembrane region" description="Helical" evidence="9">
    <location>
        <begin position="333"/>
        <end position="355"/>
    </location>
</feature>
<feature type="transmembrane region" description="Helical" evidence="9">
    <location>
        <begin position="60"/>
        <end position="80"/>
    </location>
</feature>
<dbReference type="EMBL" id="JACIVI010000001">
    <property type="protein sequence ID" value="MBB1161299.1"/>
    <property type="molecule type" value="Genomic_DNA"/>
</dbReference>
<comment type="subcellular location">
    <subcellularLocation>
        <location evidence="1">Cell inner membrane</location>
        <topology evidence="1">Multi-pass membrane protein</topology>
    </subcellularLocation>
</comment>
<organism evidence="10 11">
    <name type="scientific">Aquariibacter albus</name>
    <dbReference type="NCBI Taxonomy" id="2759899"/>
    <lineage>
        <taxon>Bacteria</taxon>
        <taxon>Pseudomonadati</taxon>
        <taxon>Pseudomonadota</taxon>
        <taxon>Betaproteobacteria</taxon>
        <taxon>Burkholderiales</taxon>
        <taxon>Sphaerotilaceae</taxon>
        <taxon>Aquariibacter</taxon>
    </lineage>
</organism>
<evidence type="ECO:0000256" key="9">
    <source>
        <dbReference type="SAM" id="Phobius"/>
    </source>
</evidence>
<feature type="transmembrane region" description="Helical" evidence="9">
    <location>
        <begin position="273"/>
        <end position="294"/>
    </location>
</feature>
<dbReference type="RefSeq" id="WP_182661967.1">
    <property type="nucleotide sequence ID" value="NZ_JACIVI010000001.1"/>
</dbReference>
<dbReference type="GO" id="GO:0055085">
    <property type="term" value="P:transmembrane transport"/>
    <property type="evidence" value="ECO:0007669"/>
    <property type="project" value="InterPro"/>
</dbReference>
<dbReference type="GO" id="GO:0015920">
    <property type="term" value="P:lipopolysaccharide transport"/>
    <property type="evidence" value="ECO:0007669"/>
    <property type="project" value="TreeGrafter"/>
</dbReference>
<evidence type="ECO:0000256" key="1">
    <source>
        <dbReference type="ARBA" id="ARBA00004429"/>
    </source>
</evidence>
<evidence type="ECO:0000256" key="7">
    <source>
        <dbReference type="ARBA" id="ARBA00022989"/>
    </source>
</evidence>
<dbReference type="Proteomes" id="UP000586093">
    <property type="component" value="Unassembled WGS sequence"/>
</dbReference>
<dbReference type="GO" id="GO:0043190">
    <property type="term" value="C:ATP-binding cassette (ABC) transporter complex"/>
    <property type="evidence" value="ECO:0007669"/>
    <property type="project" value="InterPro"/>
</dbReference>
<evidence type="ECO:0000256" key="5">
    <source>
        <dbReference type="ARBA" id="ARBA00022519"/>
    </source>
</evidence>
<evidence type="ECO:0000256" key="3">
    <source>
        <dbReference type="ARBA" id="ARBA00022448"/>
    </source>
</evidence>
<dbReference type="PANTHER" id="PTHR33529:SF7">
    <property type="entry name" value="LIPOPOLYSACCHARIDE EXPORT SYSTEM PERMEASE PROTEIN LPTF"/>
    <property type="match status" value="1"/>
</dbReference>
<protein>
    <recommendedName>
        <fullName evidence="2">Lipopolysaccharide export system permease protein LptF</fullName>
    </recommendedName>
</protein>
<feature type="transmembrane region" description="Helical" evidence="9">
    <location>
        <begin position="101"/>
        <end position="123"/>
    </location>
</feature>
<name>A0A839HPS0_9BURK</name>
<evidence type="ECO:0000256" key="8">
    <source>
        <dbReference type="ARBA" id="ARBA00023136"/>
    </source>
</evidence>
<reference evidence="10 11" key="1">
    <citation type="submission" date="2020-08" db="EMBL/GenBank/DDBJ databases">
        <title>Aquariorum lacteus gen. nov., sp. nov., a new member of the family Comamonadaceae, isolated from freshwater aquarium.</title>
        <authorList>
            <person name="Chun S.-J."/>
        </authorList>
    </citation>
    <scope>NUCLEOTIDE SEQUENCE [LARGE SCALE GENOMIC DNA]</scope>
    <source>
        <strain evidence="10 11">SJAQ100</strain>
    </source>
</reference>
<dbReference type="InterPro" id="IPR005495">
    <property type="entry name" value="LptG/LptF_permease"/>
</dbReference>
<keyword evidence="6 9" id="KW-0812">Transmembrane</keyword>
<dbReference type="PANTHER" id="PTHR33529">
    <property type="entry name" value="SLR0882 PROTEIN-RELATED"/>
    <property type="match status" value="1"/>
</dbReference>
<sequence length="371" mass="40518">MLFDRSLRKDLGRSFGATLVVILVIVITSFLVRALNQAAGGDIAPQDVALLLGYAGLQHLPTLLTLSLFIAVVSTLTRLYRDSEMVVWLSSGLGLTRFVGPVLRSAAPVLAAVAVLALVVWPWSNQQVVELRDRYQRRSDLAKIAPGQFIASSDGRRIFFVDRDSQEAEAARGGEGQLARNIFLLDQQEHQESLTAARGGRIEWVGEDRFVVLEQGQRNDLDLQTGERRQARFETYRVLAGERNVGPAGELPVKARSTWALLAEPTLRHQGELVWRAGLALGGVPLVLFGIGLAAGNPRRAGSWNLLLALLAFVLYYNLLLLSQTWVASGRAAALPTLLVLHGGSLLAALALIAWRQNGISLGLRRTRRAN</sequence>
<keyword evidence="4" id="KW-1003">Cell membrane</keyword>
<dbReference type="InterPro" id="IPR030922">
    <property type="entry name" value="LptF"/>
</dbReference>
<evidence type="ECO:0000256" key="2">
    <source>
        <dbReference type="ARBA" id="ARBA00014213"/>
    </source>
</evidence>
<dbReference type="AlphaFoldDB" id="A0A839HPS0"/>
<evidence type="ECO:0000256" key="6">
    <source>
        <dbReference type="ARBA" id="ARBA00022692"/>
    </source>
</evidence>
<feature type="transmembrane region" description="Helical" evidence="9">
    <location>
        <begin position="12"/>
        <end position="32"/>
    </location>
</feature>
<feature type="transmembrane region" description="Helical" evidence="9">
    <location>
        <begin position="306"/>
        <end position="327"/>
    </location>
</feature>
<comment type="caution">
    <text evidence="10">The sequence shown here is derived from an EMBL/GenBank/DDBJ whole genome shotgun (WGS) entry which is preliminary data.</text>
</comment>
<evidence type="ECO:0000313" key="10">
    <source>
        <dbReference type="EMBL" id="MBB1161299.1"/>
    </source>
</evidence>
<keyword evidence="11" id="KW-1185">Reference proteome</keyword>
<keyword evidence="3" id="KW-0813">Transport</keyword>
<keyword evidence="7 9" id="KW-1133">Transmembrane helix</keyword>
<accession>A0A839HPS0</accession>
<proteinExistence type="predicted"/>
<evidence type="ECO:0000256" key="4">
    <source>
        <dbReference type="ARBA" id="ARBA00022475"/>
    </source>
</evidence>
<keyword evidence="8 9" id="KW-0472">Membrane</keyword>
<evidence type="ECO:0000313" key="11">
    <source>
        <dbReference type="Proteomes" id="UP000586093"/>
    </source>
</evidence>
<dbReference type="NCBIfam" id="TIGR04407">
    <property type="entry name" value="LptF_YjgP"/>
    <property type="match status" value="1"/>
</dbReference>
<gene>
    <name evidence="10" type="primary">lptF</name>
    <name evidence="10" type="ORF">H4F90_04805</name>
</gene>